<reference evidence="2 3" key="1">
    <citation type="journal article" date="2012" name="Science">
        <title>The Paleozoic origin of enzymatic lignin decomposition reconstructed from 31 fungal genomes.</title>
        <authorList>
            <person name="Floudas D."/>
            <person name="Binder M."/>
            <person name="Riley R."/>
            <person name="Barry K."/>
            <person name="Blanchette R.A."/>
            <person name="Henrissat B."/>
            <person name="Martinez A.T."/>
            <person name="Otillar R."/>
            <person name="Spatafora J.W."/>
            <person name="Yadav J.S."/>
            <person name="Aerts A."/>
            <person name="Benoit I."/>
            <person name="Boyd A."/>
            <person name="Carlson A."/>
            <person name="Copeland A."/>
            <person name="Coutinho P.M."/>
            <person name="de Vries R.P."/>
            <person name="Ferreira P."/>
            <person name="Findley K."/>
            <person name="Foster B."/>
            <person name="Gaskell J."/>
            <person name="Glotzer D."/>
            <person name="Gorecki P."/>
            <person name="Heitman J."/>
            <person name="Hesse C."/>
            <person name="Hori C."/>
            <person name="Igarashi K."/>
            <person name="Jurgens J.A."/>
            <person name="Kallen N."/>
            <person name="Kersten P."/>
            <person name="Kohler A."/>
            <person name="Kuees U."/>
            <person name="Kumar T.K.A."/>
            <person name="Kuo A."/>
            <person name="LaButti K."/>
            <person name="Larrondo L.F."/>
            <person name="Lindquist E."/>
            <person name="Ling A."/>
            <person name="Lombard V."/>
            <person name="Lucas S."/>
            <person name="Lundell T."/>
            <person name="Martin R."/>
            <person name="McLaughlin D.J."/>
            <person name="Morgenstern I."/>
            <person name="Morin E."/>
            <person name="Murat C."/>
            <person name="Nagy L.G."/>
            <person name="Nolan M."/>
            <person name="Ohm R.A."/>
            <person name="Patyshakuliyeva A."/>
            <person name="Rokas A."/>
            <person name="Ruiz-Duenas F.J."/>
            <person name="Sabat G."/>
            <person name="Salamov A."/>
            <person name="Samejima M."/>
            <person name="Schmutz J."/>
            <person name="Slot J.C."/>
            <person name="St John F."/>
            <person name="Stenlid J."/>
            <person name="Sun H."/>
            <person name="Sun S."/>
            <person name="Syed K."/>
            <person name="Tsang A."/>
            <person name="Wiebenga A."/>
            <person name="Young D."/>
            <person name="Pisabarro A."/>
            <person name="Eastwood D.C."/>
            <person name="Martin F."/>
            <person name="Cullen D."/>
            <person name="Grigoriev I.V."/>
            <person name="Hibbett D.S."/>
        </authorList>
    </citation>
    <scope>NUCLEOTIDE SEQUENCE [LARGE SCALE GENOMIC DNA]</scope>
    <source>
        <strain evidence="2 3">MD-104</strain>
    </source>
</reference>
<evidence type="ECO:0000313" key="2">
    <source>
        <dbReference type="EMBL" id="PCH36315.1"/>
    </source>
</evidence>
<organism evidence="2 3">
    <name type="scientific">Wolfiporia cocos (strain MD-104)</name>
    <name type="common">Brown rot fungus</name>
    <dbReference type="NCBI Taxonomy" id="742152"/>
    <lineage>
        <taxon>Eukaryota</taxon>
        <taxon>Fungi</taxon>
        <taxon>Dikarya</taxon>
        <taxon>Basidiomycota</taxon>
        <taxon>Agaricomycotina</taxon>
        <taxon>Agaricomycetes</taxon>
        <taxon>Polyporales</taxon>
        <taxon>Phaeolaceae</taxon>
        <taxon>Wolfiporia</taxon>
    </lineage>
</organism>
<protein>
    <submittedName>
        <fullName evidence="2">Uncharacterized protein</fullName>
    </submittedName>
</protein>
<keyword evidence="1" id="KW-0812">Transmembrane</keyword>
<evidence type="ECO:0000256" key="1">
    <source>
        <dbReference type="SAM" id="Phobius"/>
    </source>
</evidence>
<dbReference type="Proteomes" id="UP000218811">
    <property type="component" value="Unassembled WGS sequence"/>
</dbReference>
<dbReference type="EMBL" id="KB467876">
    <property type="protein sequence ID" value="PCH36315.1"/>
    <property type="molecule type" value="Genomic_DNA"/>
</dbReference>
<gene>
    <name evidence="2" type="ORF">WOLCODRAFT_20468</name>
</gene>
<sequence>MSTPLIKILLVDGTTYLIAFLLTYVLVIVFTSGLLNTFPNLMLSRFMFNLRHASADQMTDNKLDQQDSNAVGFTSGTSSTLETILRLDFGTIGNMGAPLSHGSSEYWNVNEGLEEMTCNEELIENAYAQDIGVQHIQEGL</sequence>
<name>A0A2H3J3Q3_WOLCO</name>
<keyword evidence="1" id="KW-0472">Membrane</keyword>
<evidence type="ECO:0000313" key="3">
    <source>
        <dbReference type="Proteomes" id="UP000218811"/>
    </source>
</evidence>
<accession>A0A2H3J3Q3</accession>
<dbReference type="AlphaFoldDB" id="A0A2H3J3Q3"/>
<keyword evidence="3" id="KW-1185">Reference proteome</keyword>
<proteinExistence type="predicted"/>
<keyword evidence="1" id="KW-1133">Transmembrane helix</keyword>
<feature type="transmembrane region" description="Helical" evidence="1">
    <location>
        <begin position="16"/>
        <end position="38"/>
    </location>
</feature>